<dbReference type="RefSeq" id="WP_134465171.1">
    <property type="nucleotide sequence ID" value="NZ_JBHMFL010000064.1"/>
</dbReference>
<organism evidence="2 3">
    <name type="scientific">Paraburkholderia dipogonis</name>
    <dbReference type="NCBI Taxonomy" id="1211383"/>
    <lineage>
        <taxon>Bacteria</taxon>
        <taxon>Pseudomonadati</taxon>
        <taxon>Pseudomonadota</taxon>
        <taxon>Betaproteobacteria</taxon>
        <taxon>Burkholderiales</taxon>
        <taxon>Burkholderiaceae</taxon>
        <taxon>Paraburkholderia</taxon>
    </lineage>
</organism>
<dbReference type="SUPFAM" id="SSF52540">
    <property type="entry name" value="P-loop containing nucleoside triphosphate hydrolases"/>
    <property type="match status" value="1"/>
</dbReference>
<dbReference type="GO" id="GO:0000731">
    <property type="term" value="P:DNA synthesis involved in DNA repair"/>
    <property type="evidence" value="ECO:0007669"/>
    <property type="project" value="TreeGrafter"/>
</dbReference>
<dbReference type="PANTHER" id="PTHR32182">
    <property type="entry name" value="DNA REPLICATION AND REPAIR PROTEIN RECF"/>
    <property type="match status" value="1"/>
</dbReference>
<dbReference type="GO" id="GO:0006302">
    <property type="term" value="P:double-strand break repair"/>
    <property type="evidence" value="ECO:0007669"/>
    <property type="project" value="TreeGrafter"/>
</dbReference>
<dbReference type="Gene3D" id="3.40.50.300">
    <property type="entry name" value="P-loop containing nucleotide triphosphate hydrolases"/>
    <property type="match status" value="2"/>
</dbReference>
<name>A0A4Y8MX49_9BURK</name>
<dbReference type="EMBL" id="SNVI01000002">
    <property type="protein sequence ID" value="TFE41893.1"/>
    <property type="molecule type" value="Genomic_DNA"/>
</dbReference>
<feature type="coiled-coil region" evidence="1">
    <location>
        <begin position="738"/>
        <end position="765"/>
    </location>
</feature>
<dbReference type="PANTHER" id="PTHR32182:SF0">
    <property type="entry name" value="DNA REPLICATION AND REPAIR PROTEIN RECF"/>
    <property type="match status" value="1"/>
</dbReference>
<feature type="coiled-coil region" evidence="1">
    <location>
        <begin position="854"/>
        <end position="884"/>
    </location>
</feature>
<evidence type="ECO:0000313" key="2">
    <source>
        <dbReference type="EMBL" id="TFE41893.1"/>
    </source>
</evidence>
<comment type="caution">
    <text evidence="2">The sequence shown here is derived from an EMBL/GenBank/DDBJ whole genome shotgun (WGS) entry which is preliminary data.</text>
</comment>
<feature type="coiled-coil region" evidence="1">
    <location>
        <begin position="547"/>
        <end position="574"/>
    </location>
</feature>
<evidence type="ECO:0008006" key="4">
    <source>
        <dbReference type="Google" id="ProtNLM"/>
    </source>
</evidence>
<proteinExistence type="predicted"/>
<keyword evidence="1" id="KW-0175">Coiled coil</keyword>
<evidence type="ECO:0000256" key="1">
    <source>
        <dbReference type="SAM" id="Coils"/>
    </source>
</evidence>
<sequence length="1030" mass="114422">MTVAEDALSSKIAARLSNVQRVAPETVRAERMGPAGDPYAVYYFALSDNLQDWSENLERKQDEVIGPAYFDAPGDLRWNHYLYLVVPTDFATSESFARQKRDIEADRTYARKFVIGLDELSGALDQLQPPVGPQKTVPAVDIMGRWTERLMKANLGIVLDRLSSAETIRKISGGAHTRQPLKADLNRKPQAPQTLATKFLDAIDLVKFREWPDKRVFESFGTVNLFVGSNGVGKTSLLEAIEFAYCLDNARVPAPKDGHIKMRFKGSPVWHDSKAPAKPVEMKQRNLDWYGQRDLRGSTLADSFSRFNFLPTDEPTLLGQRIDDVSFEDMLSRLIAGSQAAELWDHISRLEQPIATELSKVRELISQNRKTKGTLEVLIATEESAPRASDTDFSALIEDLTRLRWTREVTKETISSDSVPALGRASSITRHLSSADLRLDVVSESSVFARLQQLEESLKTAQGLLEQINDANATARSMTALADSERLRLKDLAKIEDALQVDAFDALQALETLEQQCANSRQVIGSIFPQTTPLMIENASGVLEDEIQGNLERLKGLELEISKLESDLTSARTMQESASSIVAQLRTLARHWLQTDPTHKDCPVCATPFDSGQLLRHIETLEARVPEDASAAIVEALEVTKKKHDQEMELRGLLGQLSTYAARRGLSGASMSPLDVFRDQGAKRNELDELESAHMQAADRIATLINYQLDRNDIVALRGSGASLGVNEISKPETERVRDELLSSVARAEDEVAKLAAHAESYRLELCALFIDTYDSSDTAERIVKAARDREALLQNASSLIGEIKQFVSLDDGQDILILAPLIESARVAAEKFSAAFARDSASLMTLTKARSDLAKAESSLKEHVAIYERLKNANEEIRQLLKTDSLADATNVELTQVQSTADTIFRKIHSPNEYGVRRHASAPLFRLDNPKADVTLRDISTGQRAAFALSIFLAMNGKLQTAPPVLLFDDPVAHIDDFNSLSFLDHLRDLSLTESRQIFYATADARLAGLFEHKFAFLGDSFRRFDLSR</sequence>
<protein>
    <recommendedName>
        <fullName evidence="4">Rad50/SbcC-type AAA domain-containing protein</fullName>
    </recommendedName>
</protein>
<gene>
    <name evidence="2" type="ORF">E2553_35225</name>
</gene>
<evidence type="ECO:0000313" key="3">
    <source>
        <dbReference type="Proteomes" id="UP000297385"/>
    </source>
</evidence>
<dbReference type="AlphaFoldDB" id="A0A4Y8MX49"/>
<dbReference type="Proteomes" id="UP000297385">
    <property type="component" value="Unassembled WGS sequence"/>
</dbReference>
<dbReference type="CDD" id="cd00267">
    <property type="entry name" value="ABC_ATPase"/>
    <property type="match status" value="1"/>
</dbReference>
<dbReference type="GeneID" id="97308517"/>
<dbReference type="InterPro" id="IPR027417">
    <property type="entry name" value="P-loop_NTPase"/>
</dbReference>
<accession>A0A4Y8MX49</accession>
<reference evidence="2 3" key="1">
    <citation type="submission" date="2019-03" db="EMBL/GenBank/DDBJ databases">
        <title>Complete Genome Sequence of Paraburkholderia dipogonis ICMP 19430T, a Nitrogen-fixing Symbiont of the South African Invasive Legume Dipogon lignosus in New Zealand.</title>
        <authorList>
            <person name="De Meyer S.E."/>
        </authorList>
    </citation>
    <scope>NUCLEOTIDE SEQUENCE [LARGE SCALE GENOMIC DNA]</scope>
    <source>
        <strain evidence="2 3">ICMP 19430</strain>
    </source>
</reference>